<dbReference type="SUPFAM" id="SSF55957">
    <property type="entry name" value="Phosphoglucomutase, C-terminal domain"/>
    <property type="match status" value="1"/>
</dbReference>
<keyword evidence="2" id="KW-0597">Phosphoprotein</keyword>
<reference evidence="7" key="1">
    <citation type="journal article" date="2015" name="Nature">
        <title>Complex archaea that bridge the gap between prokaryotes and eukaryotes.</title>
        <authorList>
            <person name="Spang A."/>
            <person name="Saw J.H."/>
            <person name="Jorgensen S.L."/>
            <person name="Zaremba-Niedzwiedzka K."/>
            <person name="Martijn J."/>
            <person name="Lind A.E."/>
            <person name="van Eijk R."/>
            <person name="Schleper C."/>
            <person name="Guy L."/>
            <person name="Ettema T.J."/>
        </authorList>
    </citation>
    <scope>NUCLEOTIDE SEQUENCE</scope>
</reference>
<dbReference type="AlphaFoldDB" id="A0A0F9GZ07"/>
<dbReference type="PANTHER" id="PTHR43771">
    <property type="entry name" value="PHOSPHOMANNOMUTASE"/>
    <property type="match status" value="1"/>
</dbReference>
<keyword evidence="3" id="KW-0479">Metal-binding</keyword>
<accession>A0A0F9GZ07</accession>
<dbReference type="GO" id="GO:0046872">
    <property type="term" value="F:metal ion binding"/>
    <property type="evidence" value="ECO:0007669"/>
    <property type="project" value="UniProtKB-KW"/>
</dbReference>
<keyword evidence="4" id="KW-0460">Magnesium</keyword>
<dbReference type="InterPro" id="IPR005846">
    <property type="entry name" value="A-D-PHexomutase_a/b/a-III"/>
</dbReference>
<comment type="caution">
    <text evidence="7">The sequence shown here is derived from an EMBL/GenBank/DDBJ whole genome shotgun (WGS) entry which is preliminary data.</text>
</comment>
<name>A0A0F9GZ07_9ZZZZ</name>
<gene>
    <name evidence="7" type="ORF">LCGC14_1849770</name>
</gene>
<dbReference type="PANTHER" id="PTHR43771:SF1">
    <property type="entry name" value="PHOSPHOMANNOMUTASE"/>
    <property type="match status" value="1"/>
</dbReference>
<evidence type="ECO:0000256" key="2">
    <source>
        <dbReference type="ARBA" id="ARBA00022553"/>
    </source>
</evidence>
<evidence type="ECO:0000256" key="4">
    <source>
        <dbReference type="ARBA" id="ARBA00022842"/>
    </source>
</evidence>
<dbReference type="EMBL" id="LAZR01018563">
    <property type="protein sequence ID" value="KKL95921.1"/>
    <property type="molecule type" value="Genomic_DNA"/>
</dbReference>
<dbReference type="GO" id="GO:0016868">
    <property type="term" value="F:intramolecular phosphotransferase activity"/>
    <property type="evidence" value="ECO:0007669"/>
    <property type="project" value="InterPro"/>
</dbReference>
<dbReference type="Gene3D" id="3.30.310.50">
    <property type="entry name" value="Alpha-D-phosphohexomutase, C-terminal domain"/>
    <property type="match status" value="1"/>
</dbReference>
<evidence type="ECO:0000256" key="5">
    <source>
        <dbReference type="ARBA" id="ARBA00023235"/>
    </source>
</evidence>
<evidence type="ECO:0000259" key="6">
    <source>
        <dbReference type="Pfam" id="PF02880"/>
    </source>
</evidence>
<dbReference type="Pfam" id="PF02880">
    <property type="entry name" value="PGM_PMM_III"/>
    <property type="match status" value="1"/>
</dbReference>
<protein>
    <recommendedName>
        <fullName evidence="6">Alpha-D-phosphohexomutase alpha/beta/alpha domain-containing protein</fullName>
    </recommendedName>
</protein>
<evidence type="ECO:0000256" key="1">
    <source>
        <dbReference type="ARBA" id="ARBA00001946"/>
    </source>
</evidence>
<proteinExistence type="predicted"/>
<dbReference type="GO" id="GO:0005975">
    <property type="term" value="P:carbohydrate metabolic process"/>
    <property type="evidence" value="ECO:0007669"/>
    <property type="project" value="InterPro"/>
</dbReference>
<dbReference type="InterPro" id="IPR016055">
    <property type="entry name" value="A-D-PHexomutase_a/b/a-I/II/III"/>
</dbReference>
<sequence length="226" mass="24008">MGADLGVVFDGAAERIILVDELAREIQPDVALRLLLHLVARHAPRGGRVVLPTNVSRLAERAVQGEGLEVVRSGTNASSLMAAAAADGVVFAGSPDGGFIFPSFIPGFDAIMSVAKVLELLALEAKPLSALCAAVPAASLVHEQAPVPWSLKGLAMRELGERVREIRVEPADGIRVEEDGGWAQLVPDPDEPLFHIYAEGRDGSESRRLAGHYRALIEEVLAEAET</sequence>
<dbReference type="SUPFAM" id="SSF53738">
    <property type="entry name" value="Phosphoglucomutase, first 3 domains"/>
    <property type="match status" value="1"/>
</dbReference>
<comment type="cofactor">
    <cofactor evidence="1">
        <name>Mg(2+)</name>
        <dbReference type="ChEBI" id="CHEBI:18420"/>
    </cofactor>
</comment>
<evidence type="ECO:0000256" key="3">
    <source>
        <dbReference type="ARBA" id="ARBA00022723"/>
    </source>
</evidence>
<organism evidence="7">
    <name type="scientific">marine sediment metagenome</name>
    <dbReference type="NCBI Taxonomy" id="412755"/>
    <lineage>
        <taxon>unclassified sequences</taxon>
        <taxon>metagenomes</taxon>
        <taxon>ecological metagenomes</taxon>
    </lineage>
</organism>
<dbReference type="Gene3D" id="3.40.120.10">
    <property type="entry name" value="Alpha-D-Glucose-1,6-Bisphosphate, subunit A, domain 3"/>
    <property type="match status" value="2"/>
</dbReference>
<dbReference type="InterPro" id="IPR036900">
    <property type="entry name" value="A-D-PHexomutase_C_sf"/>
</dbReference>
<evidence type="ECO:0000313" key="7">
    <source>
        <dbReference type="EMBL" id="KKL95921.1"/>
    </source>
</evidence>
<keyword evidence="5" id="KW-0413">Isomerase</keyword>
<feature type="domain" description="Alpha-D-phosphohexomutase alpha/beta/alpha" evidence="6">
    <location>
        <begin position="34"/>
        <end position="135"/>
    </location>
</feature>